<proteinExistence type="predicted"/>
<dbReference type="Gramene" id="mRNA:HanXRQr2_Chr05g0213691">
    <property type="protein sequence ID" value="mRNA:HanXRQr2_Chr05g0213691"/>
    <property type="gene ID" value="HanXRQr2_Chr05g0213691"/>
</dbReference>
<comment type="caution">
    <text evidence="1">The sequence shown here is derived from an EMBL/GenBank/DDBJ whole genome shotgun (WGS) entry which is preliminary data.</text>
</comment>
<keyword evidence="2" id="KW-1185">Reference proteome</keyword>
<reference evidence="1" key="1">
    <citation type="journal article" date="2017" name="Nature">
        <title>The sunflower genome provides insights into oil metabolism, flowering and Asterid evolution.</title>
        <authorList>
            <person name="Badouin H."/>
            <person name="Gouzy J."/>
            <person name="Grassa C.J."/>
            <person name="Murat F."/>
            <person name="Staton S.E."/>
            <person name="Cottret L."/>
            <person name="Lelandais-Briere C."/>
            <person name="Owens G.L."/>
            <person name="Carrere S."/>
            <person name="Mayjonade B."/>
            <person name="Legrand L."/>
            <person name="Gill N."/>
            <person name="Kane N.C."/>
            <person name="Bowers J.E."/>
            <person name="Hubner S."/>
            <person name="Bellec A."/>
            <person name="Berard A."/>
            <person name="Berges H."/>
            <person name="Blanchet N."/>
            <person name="Boniface M.C."/>
            <person name="Brunel D."/>
            <person name="Catrice O."/>
            <person name="Chaidir N."/>
            <person name="Claudel C."/>
            <person name="Donnadieu C."/>
            <person name="Faraut T."/>
            <person name="Fievet G."/>
            <person name="Helmstetter N."/>
            <person name="King M."/>
            <person name="Knapp S.J."/>
            <person name="Lai Z."/>
            <person name="Le Paslier M.C."/>
            <person name="Lippi Y."/>
            <person name="Lorenzon L."/>
            <person name="Mandel J.R."/>
            <person name="Marage G."/>
            <person name="Marchand G."/>
            <person name="Marquand E."/>
            <person name="Bret-Mestries E."/>
            <person name="Morien E."/>
            <person name="Nambeesan S."/>
            <person name="Nguyen T."/>
            <person name="Pegot-Espagnet P."/>
            <person name="Pouilly N."/>
            <person name="Raftis F."/>
            <person name="Sallet E."/>
            <person name="Schiex T."/>
            <person name="Thomas J."/>
            <person name="Vandecasteele C."/>
            <person name="Vares D."/>
            <person name="Vear F."/>
            <person name="Vautrin S."/>
            <person name="Crespi M."/>
            <person name="Mangin B."/>
            <person name="Burke J.M."/>
            <person name="Salse J."/>
            <person name="Munos S."/>
            <person name="Vincourt P."/>
            <person name="Rieseberg L.H."/>
            <person name="Langlade N.B."/>
        </authorList>
    </citation>
    <scope>NUCLEOTIDE SEQUENCE</scope>
    <source>
        <tissue evidence="1">Leaves</tissue>
    </source>
</reference>
<dbReference type="EMBL" id="MNCJ02000320">
    <property type="protein sequence ID" value="KAF5805797.1"/>
    <property type="molecule type" value="Genomic_DNA"/>
</dbReference>
<dbReference type="AlphaFoldDB" id="A0A9K3IZV0"/>
<organism evidence="1 2">
    <name type="scientific">Helianthus annuus</name>
    <name type="common">Common sunflower</name>
    <dbReference type="NCBI Taxonomy" id="4232"/>
    <lineage>
        <taxon>Eukaryota</taxon>
        <taxon>Viridiplantae</taxon>
        <taxon>Streptophyta</taxon>
        <taxon>Embryophyta</taxon>
        <taxon>Tracheophyta</taxon>
        <taxon>Spermatophyta</taxon>
        <taxon>Magnoliopsida</taxon>
        <taxon>eudicotyledons</taxon>
        <taxon>Gunneridae</taxon>
        <taxon>Pentapetalae</taxon>
        <taxon>asterids</taxon>
        <taxon>campanulids</taxon>
        <taxon>Asterales</taxon>
        <taxon>Asteraceae</taxon>
        <taxon>Asteroideae</taxon>
        <taxon>Heliantheae alliance</taxon>
        <taxon>Heliantheae</taxon>
        <taxon>Helianthus</taxon>
    </lineage>
</organism>
<evidence type="ECO:0000313" key="2">
    <source>
        <dbReference type="Proteomes" id="UP000215914"/>
    </source>
</evidence>
<accession>A0A9K3IZV0</accession>
<gene>
    <name evidence="1" type="ORF">HanXRQr2_Chr05g0213691</name>
</gene>
<evidence type="ECO:0000313" key="1">
    <source>
        <dbReference type="EMBL" id="KAF5805797.1"/>
    </source>
</evidence>
<reference evidence="1" key="2">
    <citation type="submission" date="2020-06" db="EMBL/GenBank/DDBJ databases">
        <title>Helianthus annuus Genome sequencing and assembly Release 2.</title>
        <authorList>
            <person name="Gouzy J."/>
            <person name="Langlade N."/>
            <person name="Munos S."/>
        </authorList>
    </citation>
    <scope>NUCLEOTIDE SEQUENCE</scope>
    <source>
        <tissue evidence="1">Leaves</tissue>
    </source>
</reference>
<sequence length="91" mass="10698">MSDNQRKSMKLPADYQMWINTFKYPEKKVDIRTLDDTIQVMGVVSMRRSLGLLSDLLLLSDIALAPSDYFYYKAGCFKDRQDCIVFDSYYF</sequence>
<name>A0A9K3IZV0_HELAN</name>
<dbReference type="Proteomes" id="UP000215914">
    <property type="component" value="Unassembled WGS sequence"/>
</dbReference>
<protein>
    <submittedName>
        <fullName evidence="1">Uncharacterized protein</fullName>
    </submittedName>
</protein>